<keyword evidence="3" id="KW-0175">Coiled coil</keyword>
<dbReference type="PANTHER" id="PTHR31307:SF40">
    <property type="entry name" value="TRIHELIX TRANSCRIPTION FACTOR ENAP1-RELATED"/>
    <property type="match status" value="1"/>
</dbReference>
<dbReference type="InterPro" id="IPR044822">
    <property type="entry name" value="Myb_DNA-bind_4"/>
</dbReference>
<feature type="domain" description="Myb/SANT-like DNA-binding" evidence="8">
    <location>
        <begin position="34"/>
        <end position="119"/>
    </location>
</feature>
<comment type="subcellular location">
    <subcellularLocation>
        <location evidence="1">Nucleus</location>
    </subcellularLocation>
</comment>
<protein>
    <recommendedName>
        <fullName evidence="8">Myb/SANT-like DNA-binding domain-containing protein</fullName>
    </recommendedName>
</protein>
<evidence type="ECO:0000256" key="2">
    <source>
        <dbReference type="ARBA" id="ARBA00023015"/>
    </source>
</evidence>
<gene>
    <name evidence="9" type="ORF">NC653_025891</name>
</gene>
<evidence type="ECO:0000256" key="7">
    <source>
        <dbReference type="SAM" id="MobiDB-lite"/>
    </source>
</evidence>
<keyword evidence="5" id="KW-0804">Transcription</keyword>
<dbReference type="Pfam" id="PF13837">
    <property type="entry name" value="Myb_DNA-bind_4"/>
    <property type="match status" value="1"/>
</dbReference>
<sequence>MTIADVISGHNARPSPSPFPSATTTWPHHGCREDCWSDGAPDTLIGAWGGRYINLNRGNVGQKDWKEVADTVNNRQNGVKPKKTDVLCKNRIVTLKKKYKIEKSKPTPLSWPPCYRLDSLIGTNSNTTNTDKKPTSVISQ</sequence>
<dbReference type="PANTHER" id="PTHR31307">
    <property type="entry name" value="TRIHELIX TRANSCRIPTION FACTOR ASIL2"/>
    <property type="match status" value="1"/>
</dbReference>
<comment type="caution">
    <text evidence="9">The sequence shown here is derived from an EMBL/GenBank/DDBJ whole genome shotgun (WGS) entry which is preliminary data.</text>
</comment>
<evidence type="ECO:0000256" key="4">
    <source>
        <dbReference type="ARBA" id="ARBA00023125"/>
    </source>
</evidence>
<evidence type="ECO:0000313" key="9">
    <source>
        <dbReference type="EMBL" id="KAJ6982913.1"/>
    </source>
</evidence>
<dbReference type="AlphaFoldDB" id="A0AAD6QAH6"/>
<dbReference type="FunFam" id="1.10.10.60:FF:000104">
    <property type="entry name" value="trihelix transcription factor ASIL2"/>
    <property type="match status" value="1"/>
</dbReference>
<organism evidence="9 10">
    <name type="scientific">Populus alba x Populus x berolinensis</name>
    <dbReference type="NCBI Taxonomy" id="444605"/>
    <lineage>
        <taxon>Eukaryota</taxon>
        <taxon>Viridiplantae</taxon>
        <taxon>Streptophyta</taxon>
        <taxon>Embryophyta</taxon>
        <taxon>Tracheophyta</taxon>
        <taxon>Spermatophyta</taxon>
        <taxon>Magnoliopsida</taxon>
        <taxon>eudicotyledons</taxon>
        <taxon>Gunneridae</taxon>
        <taxon>Pentapetalae</taxon>
        <taxon>rosids</taxon>
        <taxon>fabids</taxon>
        <taxon>Malpighiales</taxon>
        <taxon>Salicaceae</taxon>
        <taxon>Saliceae</taxon>
        <taxon>Populus</taxon>
    </lineage>
</organism>
<evidence type="ECO:0000313" key="10">
    <source>
        <dbReference type="Proteomes" id="UP001164929"/>
    </source>
</evidence>
<accession>A0AAD6QAH6</accession>
<proteinExistence type="predicted"/>
<evidence type="ECO:0000256" key="6">
    <source>
        <dbReference type="ARBA" id="ARBA00023242"/>
    </source>
</evidence>
<evidence type="ECO:0000259" key="8">
    <source>
        <dbReference type="Pfam" id="PF13837"/>
    </source>
</evidence>
<dbReference type="EMBL" id="JAQIZT010000010">
    <property type="protein sequence ID" value="KAJ6982913.1"/>
    <property type="molecule type" value="Genomic_DNA"/>
</dbReference>
<evidence type="ECO:0000256" key="3">
    <source>
        <dbReference type="ARBA" id="ARBA00023054"/>
    </source>
</evidence>
<keyword evidence="2" id="KW-0805">Transcription regulation</keyword>
<evidence type="ECO:0000256" key="5">
    <source>
        <dbReference type="ARBA" id="ARBA00023163"/>
    </source>
</evidence>
<keyword evidence="6" id="KW-0539">Nucleus</keyword>
<evidence type="ECO:0000256" key="1">
    <source>
        <dbReference type="ARBA" id="ARBA00004123"/>
    </source>
</evidence>
<reference evidence="9" key="1">
    <citation type="journal article" date="2023" name="Mol. Ecol. Resour.">
        <title>Chromosome-level genome assembly of a triploid poplar Populus alba 'Berolinensis'.</title>
        <authorList>
            <person name="Chen S."/>
            <person name="Yu Y."/>
            <person name="Wang X."/>
            <person name="Wang S."/>
            <person name="Zhang T."/>
            <person name="Zhou Y."/>
            <person name="He R."/>
            <person name="Meng N."/>
            <person name="Wang Y."/>
            <person name="Liu W."/>
            <person name="Liu Z."/>
            <person name="Liu J."/>
            <person name="Guo Q."/>
            <person name="Huang H."/>
            <person name="Sederoff R.R."/>
            <person name="Wang G."/>
            <person name="Qu G."/>
            <person name="Chen S."/>
        </authorList>
    </citation>
    <scope>NUCLEOTIDE SEQUENCE</scope>
    <source>
        <strain evidence="9">SC-2020</strain>
    </source>
</reference>
<dbReference type="GO" id="GO:0005634">
    <property type="term" value="C:nucleus"/>
    <property type="evidence" value="ECO:0007669"/>
    <property type="project" value="UniProtKB-SubCell"/>
</dbReference>
<feature type="region of interest" description="Disordered" evidence="7">
    <location>
        <begin position="1"/>
        <end position="25"/>
    </location>
</feature>
<dbReference type="Proteomes" id="UP001164929">
    <property type="component" value="Chromosome 10"/>
</dbReference>
<keyword evidence="4" id="KW-0238">DNA-binding</keyword>
<dbReference type="InterPro" id="IPR044823">
    <property type="entry name" value="ASIL1/2-like"/>
</dbReference>
<keyword evidence="10" id="KW-1185">Reference proteome</keyword>
<name>A0AAD6QAH6_9ROSI</name>
<dbReference type="GO" id="GO:0000976">
    <property type="term" value="F:transcription cis-regulatory region binding"/>
    <property type="evidence" value="ECO:0007669"/>
    <property type="project" value="TreeGrafter"/>
</dbReference>